<comment type="subcellular location">
    <subcellularLocation>
        <location evidence="1">Mitochondrion</location>
    </subcellularLocation>
</comment>
<comment type="similarity">
    <text evidence="1">Belongs to the mitochondrion-specific ribosomal protein mS37 family.</text>
</comment>
<dbReference type="STRING" id="590646.G3B6H5"/>
<keyword evidence="1" id="KW-0496">Mitochondrion</keyword>
<dbReference type="AlphaFoldDB" id="G3B6H5"/>
<dbReference type="GO" id="GO:0003735">
    <property type="term" value="F:structural constituent of ribosome"/>
    <property type="evidence" value="ECO:0007669"/>
    <property type="project" value="InterPro"/>
</dbReference>
<keyword evidence="3" id="KW-1185">Reference proteome</keyword>
<keyword evidence="1 2" id="KW-0689">Ribosomal protein</keyword>
<evidence type="ECO:0000256" key="1">
    <source>
        <dbReference type="PIRNR" id="PIRNR037706"/>
    </source>
</evidence>
<organism evidence="3">
    <name type="scientific">Candida tenuis (strain ATCC 10573 / BCRC 21748 / CBS 615 / JCM 9827 / NBRC 10315 / NRRL Y-1498 / VKM Y-70)</name>
    <name type="common">Yeast</name>
    <name type="synonym">Yamadazyma tenuis</name>
    <dbReference type="NCBI Taxonomy" id="590646"/>
    <lineage>
        <taxon>Eukaryota</taxon>
        <taxon>Fungi</taxon>
        <taxon>Dikarya</taxon>
        <taxon>Ascomycota</taxon>
        <taxon>Saccharomycotina</taxon>
        <taxon>Pichiomycetes</taxon>
        <taxon>Debaryomycetaceae</taxon>
        <taxon>Yamadazyma</taxon>
    </lineage>
</organism>
<dbReference type="GO" id="GO:0032543">
    <property type="term" value="P:mitochondrial translation"/>
    <property type="evidence" value="ECO:0007669"/>
    <property type="project" value="InterPro"/>
</dbReference>
<name>G3B6H5_CANTC</name>
<dbReference type="PANTHER" id="PTHR28066">
    <property type="entry name" value="37S RIBOSOMAL PROTEIN MRP10, MITOCHONDRIAL"/>
    <property type="match status" value="1"/>
</dbReference>
<dbReference type="HOGENOM" id="CLU_162186_0_0_1"/>
<evidence type="ECO:0000313" key="3">
    <source>
        <dbReference type="Proteomes" id="UP000000707"/>
    </source>
</evidence>
<dbReference type="EMBL" id="GL996524">
    <property type="protein sequence ID" value="EGV63470.1"/>
    <property type="molecule type" value="Genomic_DNA"/>
</dbReference>
<keyword evidence="1" id="KW-0687">Ribonucleoprotein</keyword>
<sequence>MAYKKLQNSAALPPLPKLRVRKPFLNKSNNQCLVMMSTLLNCWAANGEGSSPCLEAETDLKKCMETFKPEKKQLSSINYHASRLYPKLRGNTND</sequence>
<dbReference type="GO" id="GO:0005763">
    <property type="term" value="C:mitochondrial small ribosomal subunit"/>
    <property type="evidence" value="ECO:0007669"/>
    <property type="project" value="TreeGrafter"/>
</dbReference>
<gene>
    <name evidence="2" type="ORF">CANTEDRAFT_114782</name>
</gene>
<comment type="function">
    <text evidence="1">Component of the mitochondrial ribosome (mitoribosome), a dedicated translation machinery responsible for the synthesis of mitochondrial genome-encoded proteins, including at least some of the essential transmembrane subunits of the mitochondrial respiratory chain. The mitoribosomes are attached to the mitochondrial inner membrane and translation products are cotranslationally integrated into the membrane.</text>
</comment>
<comment type="subunit">
    <text evidence="1">Component of the mitochondrial small ribosomal subunit.</text>
</comment>
<dbReference type="PANTHER" id="PTHR28066:SF1">
    <property type="entry name" value="SMALL RIBOSOMAL SUBUNIT PROTEIN MS37"/>
    <property type="match status" value="1"/>
</dbReference>
<dbReference type="PIRSF" id="PIRSF037706">
    <property type="entry name" value="MRP10"/>
    <property type="match status" value="1"/>
</dbReference>
<protein>
    <recommendedName>
        <fullName evidence="1">Small ribosomal subunit protein mS37</fullName>
    </recommendedName>
</protein>
<proteinExistence type="inferred from homology"/>
<dbReference type="Proteomes" id="UP000000707">
    <property type="component" value="Unassembled WGS sequence"/>
</dbReference>
<evidence type="ECO:0000313" key="2">
    <source>
        <dbReference type="EMBL" id="EGV63470.1"/>
    </source>
</evidence>
<dbReference type="InterPro" id="IPR017264">
    <property type="entry name" value="Ribosomal_mS37_fun"/>
</dbReference>
<accession>G3B6H5</accession>
<reference evidence="2 3" key="1">
    <citation type="journal article" date="2011" name="Proc. Natl. Acad. Sci. U.S.A.">
        <title>Comparative genomics of xylose-fermenting fungi for enhanced biofuel production.</title>
        <authorList>
            <person name="Wohlbach D.J."/>
            <person name="Kuo A."/>
            <person name="Sato T.K."/>
            <person name="Potts K.M."/>
            <person name="Salamov A.A."/>
            <person name="LaButti K.M."/>
            <person name="Sun H."/>
            <person name="Clum A."/>
            <person name="Pangilinan J.L."/>
            <person name="Lindquist E.A."/>
            <person name="Lucas S."/>
            <person name="Lapidus A."/>
            <person name="Jin M."/>
            <person name="Gunawan C."/>
            <person name="Balan V."/>
            <person name="Dale B.E."/>
            <person name="Jeffries T.W."/>
            <person name="Zinkel R."/>
            <person name="Barry K.W."/>
            <person name="Grigoriev I.V."/>
            <person name="Gasch A.P."/>
        </authorList>
    </citation>
    <scope>NUCLEOTIDE SEQUENCE [LARGE SCALE GENOMIC DNA]</scope>
    <source>
        <strain evidence="3">ATCC 10573 / BCRC 21748 / CBS 615 / JCM 9827 / NBRC 10315 / NRRL Y-1498 / VKM Y-70</strain>
    </source>
</reference>
<dbReference type="eggNOG" id="ENOG502SBQ7">
    <property type="taxonomic scope" value="Eukaryota"/>
</dbReference>
<dbReference type="OrthoDB" id="4076777at2759"/>